<reference evidence="3" key="2">
    <citation type="submission" date="2024-10" db="UniProtKB">
        <authorList>
            <consortium name="EnsemblProtists"/>
        </authorList>
    </citation>
    <scope>IDENTIFICATION</scope>
</reference>
<dbReference type="HOGENOM" id="CLU_869980_0_0_1"/>
<keyword evidence="2" id="KW-1133">Transmembrane helix</keyword>
<dbReference type="AlphaFoldDB" id="A0A0D3IAI2"/>
<evidence type="ECO:0008006" key="5">
    <source>
        <dbReference type="Google" id="ProtNLM"/>
    </source>
</evidence>
<proteinExistence type="predicted"/>
<dbReference type="Proteomes" id="UP000013827">
    <property type="component" value="Unassembled WGS sequence"/>
</dbReference>
<evidence type="ECO:0000313" key="4">
    <source>
        <dbReference type="Proteomes" id="UP000013827"/>
    </source>
</evidence>
<name>A0A0D3IAI2_EMIH1</name>
<evidence type="ECO:0000313" key="3">
    <source>
        <dbReference type="EnsemblProtists" id="EOD08267"/>
    </source>
</evidence>
<keyword evidence="4" id="KW-1185">Reference proteome</keyword>
<feature type="region of interest" description="Disordered" evidence="1">
    <location>
        <begin position="297"/>
        <end position="320"/>
    </location>
</feature>
<sequence>MLTVALTELALRAGTWLLAAAARRQLAPTSYTRILAYTALVLAPLLPTCCTSYAGFAATLLFCSVPCCAAPIGLSACASAVLVENKLPADLLLPPPGTMAALALPSTLAALFLGPSDWGAEVAAVAHSVAARVAEAGGDPTTSILLMGQSMGGGVAAQLAGRHYPWLPCVNERSFASLSLVSACTVGLHRSALGRAAVRFVLRLAFSRVPWRAPLESAEHWRRLRGGKMLVYHPNDRVIGHAAALHTVLEQRGHLDGTEVIRLGGRPYDAHNEDPDVFAPVEWEAATAWMRRALHLAGPTETAPSQPPPTRRGRSPRRAS</sequence>
<reference evidence="4" key="1">
    <citation type="journal article" date="2013" name="Nature">
        <title>Pan genome of the phytoplankton Emiliania underpins its global distribution.</title>
        <authorList>
            <person name="Read B.A."/>
            <person name="Kegel J."/>
            <person name="Klute M.J."/>
            <person name="Kuo A."/>
            <person name="Lefebvre S.C."/>
            <person name="Maumus F."/>
            <person name="Mayer C."/>
            <person name="Miller J."/>
            <person name="Monier A."/>
            <person name="Salamov A."/>
            <person name="Young J."/>
            <person name="Aguilar M."/>
            <person name="Claverie J.M."/>
            <person name="Frickenhaus S."/>
            <person name="Gonzalez K."/>
            <person name="Herman E.K."/>
            <person name="Lin Y.C."/>
            <person name="Napier J."/>
            <person name="Ogata H."/>
            <person name="Sarno A.F."/>
            <person name="Shmutz J."/>
            <person name="Schroeder D."/>
            <person name="de Vargas C."/>
            <person name="Verret F."/>
            <person name="von Dassow P."/>
            <person name="Valentin K."/>
            <person name="Van de Peer Y."/>
            <person name="Wheeler G."/>
            <person name="Dacks J.B."/>
            <person name="Delwiche C.F."/>
            <person name="Dyhrman S.T."/>
            <person name="Glockner G."/>
            <person name="John U."/>
            <person name="Richards T."/>
            <person name="Worden A.Z."/>
            <person name="Zhang X."/>
            <person name="Grigoriev I.V."/>
            <person name="Allen A.E."/>
            <person name="Bidle K."/>
            <person name="Borodovsky M."/>
            <person name="Bowler C."/>
            <person name="Brownlee C."/>
            <person name="Cock J.M."/>
            <person name="Elias M."/>
            <person name="Gladyshev V.N."/>
            <person name="Groth M."/>
            <person name="Guda C."/>
            <person name="Hadaegh A."/>
            <person name="Iglesias-Rodriguez M.D."/>
            <person name="Jenkins J."/>
            <person name="Jones B.M."/>
            <person name="Lawson T."/>
            <person name="Leese F."/>
            <person name="Lindquist E."/>
            <person name="Lobanov A."/>
            <person name="Lomsadze A."/>
            <person name="Malik S.B."/>
            <person name="Marsh M.E."/>
            <person name="Mackinder L."/>
            <person name="Mock T."/>
            <person name="Mueller-Roeber B."/>
            <person name="Pagarete A."/>
            <person name="Parker M."/>
            <person name="Probert I."/>
            <person name="Quesneville H."/>
            <person name="Raines C."/>
            <person name="Rensing S.A."/>
            <person name="Riano-Pachon D.M."/>
            <person name="Richier S."/>
            <person name="Rokitta S."/>
            <person name="Shiraiwa Y."/>
            <person name="Soanes D.M."/>
            <person name="van der Giezen M."/>
            <person name="Wahlund T.M."/>
            <person name="Williams B."/>
            <person name="Wilson W."/>
            <person name="Wolfe G."/>
            <person name="Wurch L.L."/>
        </authorList>
    </citation>
    <scope>NUCLEOTIDE SEQUENCE</scope>
</reference>
<dbReference type="Gene3D" id="3.40.50.1820">
    <property type="entry name" value="alpha/beta hydrolase"/>
    <property type="match status" value="1"/>
</dbReference>
<evidence type="ECO:0000256" key="2">
    <source>
        <dbReference type="SAM" id="Phobius"/>
    </source>
</evidence>
<dbReference type="RefSeq" id="XP_005760696.1">
    <property type="nucleotide sequence ID" value="XM_005760639.1"/>
</dbReference>
<feature type="transmembrane region" description="Helical" evidence="2">
    <location>
        <begin position="34"/>
        <end position="62"/>
    </location>
</feature>
<keyword evidence="2" id="KW-0472">Membrane</keyword>
<dbReference type="SUPFAM" id="SSF53474">
    <property type="entry name" value="alpha/beta-Hydrolases"/>
    <property type="match status" value="1"/>
</dbReference>
<dbReference type="KEGG" id="ehx:EMIHUDRAFT_120939"/>
<organism evidence="3 4">
    <name type="scientific">Emiliania huxleyi (strain CCMP1516)</name>
    <dbReference type="NCBI Taxonomy" id="280463"/>
    <lineage>
        <taxon>Eukaryota</taxon>
        <taxon>Haptista</taxon>
        <taxon>Haptophyta</taxon>
        <taxon>Prymnesiophyceae</taxon>
        <taxon>Isochrysidales</taxon>
        <taxon>Noelaerhabdaceae</taxon>
        <taxon>Emiliania</taxon>
    </lineage>
</organism>
<keyword evidence="2" id="KW-0812">Transmembrane</keyword>
<evidence type="ECO:0000256" key="1">
    <source>
        <dbReference type="SAM" id="MobiDB-lite"/>
    </source>
</evidence>
<accession>A0A0D3IAI2</accession>
<dbReference type="PaxDb" id="2903-EOD08267"/>
<dbReference type="InterPro" id="IPR029058">
    <property type="entry name" value="AB_hydrolase_fold"/>
</dbReference>
<dbReference type="GeneID" id="17254419"/>
<protein>
    <recommendedName>
        <fullName evidence="5">Serine aminopeptidase S33 domain-containing protein</fullName>
    </recommendedName>
</protein>
<feature type="compositionally biased region" description="Basic residues" evidence="1">
    <location>
        <begin position="311"/>
        <end position="320"/>
    </location>
</feature>
<dbReference type="EnsemblProtists" id="EOD08267">
    <property type="protein sequence ID" value="EOD08267"/>
    <property type="gene ID" value="EMIHUDRAFT_120939"/>
</dbReference>